<sequence>MIDRIPGGRRSFIALVVSLALFAAVVAVLAVTMARGDDPALGSGARAADVPARQAKPRQTDVPQGTPPGRGVDPDGDNWQGGGRSHDDAWERQGAPQGGAQQQGDWGSQQGPPVRSGTS</sequence>
<feature type="region of interest" description="Disordered" evidence="1">
    <location>
        <begin position="37"/>
        <end position="119"/>
    </location>
</feature>
<name>A0A6J7HQB7_9ZZZZ</name>
<dbReference type="AlphaFoldDB" id="A0A6J7HQB7"/>
<feature type="compositionally biased region" description="Low complexity" evidence="1">
    <location>
        <begin position="93"/>
        <end position="113"/>
    </location>
</feature>
<dbReference type="EMBL" id="CAFBMX010000002">
    <property type="protein sequence ID" value="CAB4918360.1"/>
    <property type="molecule type" value="Genomic_DNA"/>
</dbReference>
<organism evidence="2">
    <name type="scientific">freshwater metagenome</name>
    <dbReference type="NCBI Taxonomy" id="449393"/>
    <lineage>
        <taxon>unclassified sequences</taxon>
        <taxon>metagenomes</taxon>
        <taxon>ecological metagenomes</taxon>
    </lineage>
</organism>
<accession>A0A6J7HQB7</accession>
<proteinExistence type="predicted"/>
<reference evidence="2" key="1">
    <citation type="submission" date="2020-05" db="EMBL/GenBank/DDBJ databases">
        <authorList>
            <person name="Chiriac C."/>
            <person name="Salcher M."/>
            <person name="Ghai R."/>
            <person name="Kavagutti S V."/>
        </authorList>
    </citation>
    <scope>NUCLEOTIDE SEQUENCE</scope>
</reference>
<protein>
    <submittedName>
        <fullName evidence="2">Unannotated protein</fullName>
    </submittedName>
</protein>
<gene>
    <name evidence="2" type="ORF">UFOPK3674_00378</name>
</gene>
<evidence type="ECO:0000256" key="1">
    <source>
        <dbReference type="SAM" id="MobiDB-lite"/>
    </source>
</evidence>
<evidence type="ECO:0000313" key="2">
    <source>
        <dbReference type="EMBL" id="CAB4918360.1"/>
    </source>
</evidence>